<evidence type="ECO:0000313" key="12">
    <source>
        <dbReference type="EMBL" id="GAB1251263.1"/>
    </source>
</evidence>
<comment type="catalytic activity">
    <reaction evidence="9 10">
        <text>beta-D-fructose 6-phosphate + diphosphate = beta-D-fructose 1,6-bisphosphate + phosphate + H(+)</text>
        <dbReference type="Rhea" id="RHEA:13613"/>
        <dbReference type="ChEBI" id="CHEBI:15378"/>
        <dbReference type="ChEBI" id="CHEBI:32966"/>
        <dbReference type="ChEBI" id="CHEBI:33019"/>
        <dbReference type="ChEBI" id="CHEBI:43474"/>
        <dbReference type="ChEBI" id="CHEBI:57634"/>
        <dbReference type="EC" id="2.7.1.90"/>
    </reaction>
</comment>
<reference evidence="12 13" key="1">
    <citation type="journal article" date="2025" name="Int. J. Syst. Evol. Microbiol.">
        <title>Desulfovibrio falkowii sp. nov., Porphyromonas miyakawae sp. nov., Mediterraneibacter flintii sp. nov. and Owariibacterium komagatae gen. nov., sp. nov., isolated from human faeces.</title>
        <authorList>
            <person name="Hamaguchi T."/>
            <person name="Ohara M."/>
            <person name="Hisatomi A."/>
            <person name="Sekiguchi K."/>
            <person name="Takeda J.I."/>
            <person name="Ueyama J."/>
            <person name="Ito M."/>
            <person name="Nishiwaki H."/>
            <person name="Ogi T."/>
            <person name="Hirayama M."/>
            <person name="Ohkuma M."/>
            <person name="Sakamoto M."/>
            <person name="Ohno K."/>
        </authorList>
    </citation>
    <scope>NUCLEOTIDE SEQUENCE [LARGE SCALE GENOMIC DNA]</scope>
    <source>
        <strain evidence="12 13">13CB11C</strain>
    </source>
</reference>
<dbReference type="InterPro" id="IPR000023">
    <property type="entry name" value="Phosphofructokinase_dom"/>
</dbReference>
<dbReference type="RefSeq" id="WP_411915076.1">
    <property type="nucleotide sequence ID" value="NZ_BAAFSF010000001.1"/>
</dbReference>
<dbReference type="HAMAP" id="MF_01980">
    <property type="entry name" value="Phosphofructokinase_II_Long"/>
    <property type="match status" value="1"/>
</dbReference>
<evidence type="ECO:0000256" key="10">
    <source>
        <dbReference type="HAMAP-Rule" id="MF_01980"/>
    </source>
</evidence>
<dbReference type="NCBIfam" id="NF005482">
    <property type="entry name" value="PRK07085.1"/>
    <property type="match status" value="1"/>
</dbReference>
<feature type="binding site" description="in other chain" evidence="10">
    <location>
        <begin position="202"/>
        <end position="204"/>
    </location>
    <ligand>
        <name>substrate</name>
        <note>ligand shared between dimeric partners</note>
    </ligand>
</feature>
<dbReference type="PIRSF" id="PIRSF005677">
    <property type="entry name" value="PPi_PFK_PfpB"/>
    <property type="match status" value="1"/>
</dbReference>
<comment type="similarity">
    <text evidence="10">Belongs to the phosphofructokinase type A (PFKA) family. PPi-dependent PFK group II subfamily. Clade 'Long' sub-subfamily.</text>
</comment>
<dbReference type="Gene3D" id="3.40.50.460">
    <property type="entry name" value="Phosphofructokinase domain"/>
    <property type="match status" value="1"/>
</dbReference>
<evidence type="ECO:0000256" key="1">
    <source>
        <dbReference type="ARBA" id="ARBA00001946"/>
    </source>
</evidence>
<comment type="caution">
    <text evidence="12">The sequence shown here is derived from an EMBL/GenBank/DDBJ whole genome shotgun (WGS) entry which is preliminary data.</text>
</comment>
<dbReference type="Proteomes" id="UP001628220">
    <property type="component" value="Unassembled WGS sequence"/>
</dbReference>
<feature type="active site" description="Proton acceptor" evidence="10">
    <location>
        <position position="204"/>
    </location>
</feature>
<keyword evidence="3 10" id="KW-0963">Cytoplasm</keyword>
<dbReference type="InterPro" id="IPR035966">
    <property type="entry name" value="PKF_sf"/>
</dbReference>
<comment type="subcellular location">
    <subcellularLocation>
        <location evidence="10">Cytoplasm</location>
    </subcellularLocation>
</comment>
<keyword evidence="13" id="KW-1185">Reference proteome</keyword>
<evidence type="ECO:0000256" key="5">
    <source>
        <dbReference type="ARBA" id="ARBA00022723"/>
    </source>
</evidence>
<dbReference type="InterPro" id="IPR022953">
    <property type="entry name" value="ATP_PFK"/>
</dbReference>
<evidence type="ECO:0000256" key="2">
    <source>
        <dbReference type="ARBA" id="ARBA00003138"/>
    </source>
</evidence>
<dbReference type="Gene3D" id="1.10.10.480">
    <property type="entry name" value="Phosphofructokinase, domain 3"/>
    <property type="match status" value="1"/>
</dbReference>
<dbReference type="PANTHER" id="PTHR43650">
    <property type="entry name" value="PYROPHOSPHATE--FRUCTOSE 6-PHOSPHATE 1-PHOSPHOTRANSFERASE"/>
    <property type="match status" value="1"/>
</dbReference>
<comment type="pathway">
    <text evidence="10">Carbohydrate degradation; glycolysis; D-glyceraldehyde 3-phosphate and glycerone phosphate from D-glucose: step 3/4.</text>
</comment>
<sequence>MTYIRLDKLREYYKPEIPAVLEENYQVDIDSSEDLPPVEEEIKRLFPNTCHLPLLTIQESNGSKRNNMRPLHVGVVLSGGQAPGGHNVIAAIYDALKAYHAASRLYGFLMGPGGLIKHQFIELHKSLIDRYRNSGGFDMIGSDRTKIECVEDFERVIDIAHRLDLSALVIIGGDDSATNGALLAEYCAEKEEKLCVIGCPKTIDGDLKNRFIETSFGFDTCVKVYAELVGNIQRDCYSAKKYWHFIKLMGRSASHLTLECALQTQPTIAIISEEVEAKQQTLDDIVQIIADVVVDRYNRGYPFGVVLIPEGLIEFVPRMRRLINELNEVLRVNEKNLLIVKKSEVVRYIASKLTTESAEVFLSLPNEVAGQLMLERDPHGNVQVSRVQTEELIVSLVRKELKKRKERGNYDGKFSALTHFFGYEGRSSMPSNFDAAYCYALGLTAVALASHHANGYMAAVGNLVAFPGEWKPRGVPFVSMMHMEEREGRRLPVVKKSLVDLEGAPFRYFVEHREQRARAVDFRYPGPIQYFGPSAVCDSTTITLRLEHDLSAEEDSEEALREQH</sequence>
<dbReference type="EMBL" id="BAAFSF010000001">
    <property type="protein sequence ID" value="GAB1251263.1"/>
    <property type="molecule type" value="Genomic_DNA"/>
</dbReference>
<comment type="subunit">
    <text evidence="10">Homodimer.</text>
</comment>
<gene>
    <name evidence="10" type="primary">pfp</name>
    <name evidence="12" type="ORF">Tsumi_03670</name>
</gene>
<protein>
    <recommendedName>
        <fullName evidence="10">Pyrophosphate--fructose 6-phosphate 1-phosphotransferase</fullName>
        <ecNumber evidence="10">2.7.1.90</ecNumber>
    </recommendedName>
    <alternativeName>
        <fullName evidence="10">6-phosphofructokinase, pyrophosphate dependent</fullName>
    </alternativeName>
    <alternativeName>
        <fullName evidence="10">PPi-dependent phosphofructokinase</fullName>
        <shortName evidence="10">PPi-PFK</shortName>
    </alternativeName>
    <alternativeName>
        <fullName evidence="10">Pyrophosphate-dependent 6-phosphofructose-1-kinase</fullName>
    </alternativeName>
</protein>
<dbReference type="EC" id="2.7.1.90" evidence="10"/>
<feature type="binding site" description="in other chain" evidence="10">
    <location>
        <position position="310"/>
    </location>
    <ligand>
        <name>substrate</name>
        <note>ligand shared between dimeric partners</note>
    </ligand>
</feature>
<feature type="binding site" description="in other chain" evidence="10">
    <location>
        <begin position="249"/>
        <end position="251"/>
    </location>
    <ligand>
        <name>substrate</name>
        <note>ligand shared between dimeric partners</note>
    </ligand>
</feature>
<dbReference type="NCBIfam" id="TIGR02477">
    <property type="entry name" value="PFKA_PPi"/>
    <property type="match status" value="1"/>
</dbReference>
<keyword evidence="7 10" id="KW-0460">Magnesium</keyword>
<feature type="binding site" description="in other chain" evidence="10">
    <location>
        <begin position="423"/>
        <end position="426"/>
    </location>
    <ligand>
        <name>substrate</name>
        <note>ligand shared between dimeric partners</note>
    </ligand>
</feature>
<dbReference type="SUPFAM" id="SSF53784">
    <property type="entry name" value="Phosphofructokinase"/>
    <property type="match status" value="1"/>
</dbReference>
<evidence type="ECO:0000256" key="6">
    <source>
        <dbReference type="ARBA" id="ARBA00022777"/>
    </source>
</evidence>
<evidence type="ECO:0000256" key="3">
    <source>
        <dbReference type="ARBA" id="ARBA00022490"/>
    </source>
</evidence>
<comment type="activity regulation">
    <text evidence="10">Non-allosteric.</text>
</comment>
<keyword evidence="6 10" id="KW-0418">Kinase</keyword>
<dbReference type="InterPro" id="IPR011183">
    <property type="entry name" value="PfpB_PPi_PFK"/>
</dbReference>
<evidence type="ECO:0000256" key="8">
    <source>
        <dbReference type="ARBA" id="ARBA00023152"/>
    </source>
</evidence>
<evidence type="ECO:0000259" key="11">
    <source>
        <dbReference type="Pfam" id="PF00365"/>
    </source>
</evidence>
<keyword evidence="4 10" id="KW-0808">Transferase</keyword>
<keyword evidence="5 10" id="KW-0479">Metal-binding</keyword>
<dbReference type="Gene3D" id="3.40.50.450">
    <property type="match status" value="1"/>
</dbReference>
<comment type="cofactor">
    <cofactor evidence="1 10">
        <name>Mg(2+)</name>
        <dbReference type="ChEBI" id="CHEBI:18420"/>
    </cofactor>
</comment>
<feature type="domain" description="Phosphofructokinase" evidence="11">
    <location>
        <begin position="73"/>
        <end position="446"/>
    </location>
</feature>
<name>A0ABQ0E0Q8_9PORP</name>
<accession>A0ABQ0E0Q8</accession>
<comment type="function">
    <text evidence="2 10">Catalyzes the phosphorylation of D-fructose 6-phosphate, the first committing step of glycolysis. Uses inorganic phosphate (PPi) as phosphoryl donor instead of ATP like common ATP-dependent phosphofructokinases (ATP-PFKs), which renders the reaction reversible, and can thus function both in glycolysis and gluconeogenesis. Consistently, PPi-PFK can replace the enzymes of both the forward (ATP-PFK) and reverse (fructose-bisphosphatase (FBPase)) reactions.</text>
</comment>
<evidence type="ECO:0000256" key="4">
    <source>
        <dbReference type="ARBA" id="ARBA00022679"/>
    </source>
</evidence>
<feature type="site" description="Important for catalytic activity and substrate specificity; stabilizes the transition state when the phosphoryl donor is PPi; prevents ATP from binding by mimicking the alpha-phosphate group of ATP" evidence="10">
    <location>
        <position position="175"/>
    </location>
</feature>
<feature type="binding site" evidence="10">
    <location>
        <begin position="241"/>
        <end position="242"/>
    </location>
    <ligand>
        <name>substrate</name>
        <note>ligand shared between dimeric partners</note>
    </ligand>
</feature>
<proteinExistence type="inferred from homology"/>
<comment type="caution">
    <text evidence="10">Lacks conserved residue(s) required for the propagation of feature annotation.</text>
</comment>
<feature type="site" description="Important for catalytic activity; stabilizes the transition state when the phosphoryl donor is PPi" evidence="10">
    <location>
        <position position="201"/>
    </location>
</feature>
<feature type="binding site" evidence="10">
    <location>
        <position position="80"/>
    </location>
    <ligand>
        <name>diphosphate</name>
        <dbReference type="ChEBI" id="CHEBI:33019"/>
    </ligand>
</feature>
<dbReference type="PANTHER" id="PTHR43650:SF1">
    <property type="entry name" value="PYROPHOSPHATE--FRUCTOSE 6-PHOSPHATE 1-PHOSPHOTRANSFERASE SUBUNIT BETA 2"/>
    <property type="match status" value="1"/>
</dbReference>
<organism evidence="12 13">
    <name type="scientific">Porphyromonas miyakawae</name>
    <dbReference type="NCBI Taxonomy" id="3137470"/>
    <lineage>
        <taxon>Bacteria</taxon>
        <taxon>Pseudomonadati</taxon>
        <taxon>Bacteroidota</taxon>
        <taxon>Bacteroidia</taxon>
        <taxon>Bacteroidales</taxon>
        <taxon>Porphyromonadaceae</taxon>
        <taxon>Porphyromonas</taxon>
    </lineage>
</organism>
<dbReference type="Pfam" id="PF00365">
    <property type="entry name" value="PFK"/>
    <property type="match status" value="1"/>
</dbReference>
<evidence type="ECO:0000313" key="13">
    <source>
        <dbReference type="Proteomes" id="UP001628220"/>
    </source>
</evidence>
<evidence type="ECO:0000256" key="7">
    <source>
        <dbReference type="ARBA" id="ARBA00022842"/>
    </source>
</evidence>
<feature type="binding site" evidence="10">
    <location>
        <position position="174"/>
    </location>
    <ligand>
        <name>Mg(2+)</name>
        <dbReference type="ChEBI" id="CHEBI:18420"/>
        <note>catalytic</note>
    </ligand>
</feature>
<keyword evidence="8 10" id="KW-0324">Glycolysis</keyword>
<evidence type="ECO:0000256" key="9">
    <source>
        <dbReference type="ARBA" id="ARBA00048072"/>
    </source>
</evidence>
<dbReference type="PRINTS" id="PR00476">
    <property type="entry name" value="PHFRCTKINASE"/>
</dbReference>